<name>A0A6A4RED6_9RHOB</name>
<comment type="caution">
    <text evidence="1">The sequence shown here is derived from an EMBL/GenBank/DDBJ whole genome shotgun (WGS) entry which is preliminary data.</text>
</comment>
<gene>
    <name evidence="1" type="ORF">GP644_15825</name>
</gene>
<proteinExistence type="predicted"/>
<organism evidence="1 2">
    <name type="scientific">Parasedimentitalea maritima</name>
    <dbReference type="NCBI Taxonomy" id="2578117"/>
    <lineage>
        <taxon>Bacteria</taxon>
        <taxon>Pseudomonadati</taxon>
        <taxon>Pseudomonadota</taxon>
        <taxon>Alphaproteobacteria</taxon>
        <taxon>Rhodobacterales</taxon>
        <taxon>Paracoccaceae</taxon>
        <taxon>Parasedimentitalea</taxon>
    </lineage>
</organism>
<sequence length="66" mass="7529">MTEYAWDRWDVAPVIAEADTPPSHFAFPTTLFSTFDSWQAVGSYFSPFYDVTNMNSDELQKIASDI</sequence>
<reference evidence="1 2" key="1">
    <citation type="submission" date="2019-12" db="EMBL/GenBank/DDBJ databases">
        <authorList>
            <person name="Zhang Y.-J."/>
        </authorList>
    </citation>
    <scope>NUCLEOTIDE SEQUENCE [LARGE SCALE GENOMIC DNA]</scope>
    <source>
        <strain evidence="1 2">H18S-6</strain>
    </source>
</reference>
<dbReference type="EMBL" id="WSFO01000009">
    <property type="protein sequence ID" value="KAE9628640.1"/>
    <property type="molecule type" value="Genomic_DNA"/>
</dbReference>
<evidence type="ECO:0000313" key="1">
    <source>
        <dbReference type="EMBL" id="KAE9628640.1"/>
    </source>
</evidence>
<dbReference type="AlphaFoldDB" id="A0A6A4RED6"/>
<accession>A0A6A4RED6</accession>
<protein>
    <submittedName>
        <fullName evidence="1">Uncharacterized protein</fullName>
    </submittedName>
</protein>
<evidence type="ECO:0000313" key="2">
    <source>
        <dbReference type="Proteomes" id="UP000441586"/>
    </source>
</evidence>
<dbReference type="Proteomes" id="UP000441586">
    <property type="component" value="Unassembled WGS sequence"/>
</dbReference>